<dbReference type="Pfam" id="PF03966">
    <property type="entry name" value="Trm112p"/>
    <property type="match status" value="1"/>
</dbReference>
<reference evidence="2 3" key="2">
    <citation type="submission" date="2022-06" db="EMBL/GenBank/DDBJ databases">
        <title>Genomic Encyclopedia of Type Strains, Phase I: the one thousand microbial genomes (KMG-I) project.</title>
        <authorList>
            <person name="Kyrpides N."/>
        </authorList>
    </citation>
    <scope>NUCLEOTIDE SEQUENCE [LARGE SCALE GENOMIC DNA]</scope>
    <source>
        <strain evidence="2 3">DSM 43889</strain>
    </source>
</reference>
<dbReference type="SUPFAM" id="SSF158997">
    <property type="entry name" value="Trm112p-like"/>
    <property type="match status" value="1"/>
</dbReference>
<proteinExistence type="predicted"/>
<dbReference type="Proteomes" id="UP000791080">
    <property type="component" value="Unassembled WGS sequence"/>
</dbReference>
<name>A0ABT1JN79_ACTCY</name>
<accession>A0ABT1JN79</accession>
<feature type="region of interest" description="Disordered" evidence="1">
    <location>
        <begin position="60"/>
        <end position="82"/>
    </location>
</feature>
<keyword evidence="3" id="KW-1185">Reference proteome</keyword>
<dbReference type="RefSeq" id="WP_026419310.1">
    <property type="nucleotide sequence ID" value="NZ_AUBJ02000001.1"/>
</dbReference>
<evidence type="ECO:0000313" key="2">
    <source>
        <dbReference type="EMBL" id="MCP2333709.1"/>
    </source>
</evidence>
<dbReference type="InterPro" id="IPR005651">
    <property type="entry name" value="Trm112-like"/>
</dbReference>
<sequence>MAVDLNPRLLDVLACPCDEHGPLRTGTPSDPDADYLTCTLCARRFPVRDGIPVLLLDEAEGGPDAARGTGTGAPTGGDSASR</sequence>
<evidence type="ECO:0000313" key="3">
    <source>
        <dbReference type="Proteomes" id="UP000791080"/>
    </source>
</evidence>
<dbReference type="EMBL" id="AUBJ02000001">
    <property type="protein sequence ID" value="MCP2333709.1"/>
    <property type="molecule type" value="Genomic_DNA"/>
</dbReference>
<organism evidence="2 3">
    <name type="scientific">Actinoalloteichus caeruleus DSM 43889</name>
    <dbReference type="NCBI Taxonomy" id="1120930"/>
    <lineage>
        <taxon>Bacteria</taxon>
        <taxon>Bacillati</taxon>
        <taxon>Actinomycetota</taxon>
        <taxon>Actinomycetes</taxon>
        <taxon>Pseudonocardiales</taxon>
        <taxon>Pseudonocardiaceae</taxon>
        <taxon>Actinoalloteichus</taxon>
        <taxon>Actinoalloteichus cyanogriseus</taxon>
    </lineage>
</organism>
<dbReference type="Gene3D" id="2.20.25.10">
    <property type="match status" value="1"/>
</dbReference>
<reference evidence="2 3" key="1">
    <citation type="submission" date="2013-07" db="EMBL/GenBank/DDBJ databases">
        <authorList>
            <consortium name="DOE Joint Genome Institute"/>
            <person name="Reeve W."/>
            <person name="Huntemann M."/>
            <person name="Han J."/>
            <person name="Chen A."/>
            <person name="Kyrpides N."/>
            <person name="Mavromatis K."/>
            <person name="Markowitz V."/>
            <person name="Palaniappan K."/>
            <person name="Ivanova N."/>
            <person name="Schaumberg A."/>
            <person name="Pati A."/>
            <person name="Liolios K."/>
            <person name="Nordberg H.P."/>
            <person name="Cantor M.N."/>
            <person name="Hua S.X."/>
            <person name="Woyke T."/>
        </authorList>
    </citation>
    <scope>NUCLEOTIDE SEQUENCE [LARGE SCALE GENOMIC DNA]</scope>
    <source>
        <strain evidence="2 3">DSM 43889</strain>
    </source>
</reference>
<evidence type="ECO:0000256" key="1">
    <source>
        <dbReference type="SAM" id="MobiDB-lite"/>
    </source>
</evidence>
<protein>
    <submittedName>
        <fullName evidence="2">Uncharacterized protein</fullName>
    </submittedName>
</protein>
<gene>
    <name evidence="2" type="ORF">G443_003979</name>
</gene>
<comment type="caution">
    <text evidence="2">The sequence shown here is derived from an EMBL/GenBank/DDBJ whole genome shotgun (WGS) entry which is preliminary data.</text>
</comment>